<protein>
    <submittedName>
        <fullName evidence="1">LINE-1 retrotransposable element ORF2 protein</fullName>
    </submittedName>
</protein>
<comment type="caution">
    <text evidence="1">The sequence shown here is derived from an EMBL/GenBank/DDBJ whole genome shotgun (WGS) entry which is preliminary data.</text>
</comment>
<dbReference type="OrthoDB" id="416119at2759"/>
<gene>
    <name evidence="1" type="ORF">DPX16_4862</name>
</gene>
<dbReference type="EMBL" id="RJVU01054546">
    <property type="protein sequence ID" value="ROL05644.1"/>
    <property type="molecule type" value="Genomic_DNA"/>
</dbReference>
<dbReference type="Proteomes" id="UP000281406">
    <property type="component" value="Unassembled WGS sequence"/>
</dbReference>
<accession>A0A3N0Y2R6</accession>
<evidence type="ECO:0000313" key="2">
    <source>
        <dbReference type="Proteomes" id="UP000281406"/>
    </source>
</evidence>
<dbReference type="AlphaFoldDB" id="A0A3N0Y2R6"/>
<sequence length="348" mass="41282">MGKRKDLSEFDKAQIVMARRLDQSISKTAALVGCSRSAVVSIYQKCSKDNRFKPGIYDRTFKDWMNRGLTAFCIAIKNNKMKSFQELKDSFDLNNHDLFRYLQLRDYYCKEIKGISSDVVNPLIEIMCGAYQQKTNKIVSKLYRSLMENLKNTTLYVKTKWESELKIVLTEEEWYQTCRLLQTPTNSQQWREFNWKCFIRFFITPYLKSKQLGIPQDCWRDCGSRDANHAHIFWTCPKIQPFWTIVNNTLQKVLGYMIPKDCKVMFLGNITESVRKEDLYLSKILLSAARKAITKFWLKSNIPDQQQWTNIIQNIFIMEKLTYTIRLRESSFKEKWRKCSHFLARENA</sequence>
<keyword evidence="2" id="KW-1185">Reference proteome</keyword>
<name>A0A3N0Y2R6_ANAGA</name>
<reference evidence="1 2" key="1">
    <citation type="submission" date="2018-10" db="EMBL/GenBank/DDBJ databases">
        <title>Genome assembly for a Yunnan-Guizhou Plateau 3E fish, Anabarilius grahami (Regan), and its evolutionary and genetic applications.</title>
        <authorList>
            <person name="Jiang W."/>
        </authorList>
    </citation>
    <scope>NUCLEOTIDE SEQUENCE [LARGE SCALE GENOMIC DNA]</scope>
    <source>
        <strain evidence="1">AG-KIZ</strain>
        <tissue evidence="1">Muscle</tissue>
    </source>
</reference>
<organism evidence="1 2">
    <name type="scientific">Anabarilius grahami</name>
    <name type="common">Kanglang fish</name>
    <name type="synonym">Barilius grahami</name>
    <dbReference type="NCBI Taxonomy" id="495550"/>
    <lineage>
        <taxon>Eukaryota</taxon>
        <taxon>Metazoa</taxon>
        <taxon>Chordata</taxon>
        <taxon>Craniata</taxon>
        <taxon>Vertebrata</taxon>
        <taxon>Euteleostomi</taxon>
        <taxon>Actinopterygii</taxon>
        <taxon>Neopterygii</taxon>
        <taxon>Teleostei</taxon>
        <taxon>Ostariophysi</taxon>
        <taxon>Cypriniformes</taxon>
        <taxon>Xenocyprididae</taxon>
        <taxon>Xenocypridinae</taxon>
        <taxon>Xenocypridinae incertae sedis</taxon>
        <taxon>Anabarilius</taxon>
    </lineage>
</organism>
<evidence type="ECO:0000313" key="1">
    <source>
        <dbReference type="EMBL" id="ROL05644.1"/>
    </source>
</evidence>
<proteinExistence type="predicted"/>